<evidence type="ECO:0000313" key="2">
    <source>
        <dbReference type="EMBL" id="CAA9438189.1"/>
    </source>
</evidence>
<evidence type="ECO:0000256" key="1">
    <source>
        <dbReference type="SAM" id="MobiDB-lite"/>
    </source>
</evidence>
<feature type="non-terminal residue" evidence="2">
    <location>
        <position position="1"/>
    </location>
</feature>
<sequence length="67" mass="7681">AIRGTRRSAGERKEQPAKARSRDLPGGVQLRRGAVRGGEPRPPRRLERGREQVREERERGVGRERKL</sequence>
<proteinExistence type="predicted"/>
<dbReference type="EMBL" id="CADCVE010000006">
    <property type="protein sequence ID" value="CAA9438189.1"/>
    <property type="molecule type" value="Genomic_DNA"/>
</dbReference>
<reference evidence="2" key="1">
    <citation type="submission" date="2020-02" db="EMBL/GenBank/DDBJ databases">
        <authorList>
            <person name="Meier V. D."/>
        </authorList>
    </citation>
    <scope>NUCLEOTIDE SEQUENCE</scope>
    <source>
        <strain evidence="2">AVDCRST_MAG28</strain>
    </source>
</reference>
<organism evidence="2">
    <name type="scientific">uncultured Rubrobacteraceae bacterium</name>
    <dbReference type="NCBI Taxonomy" id="349277"/>
    <lineage>
        <taxon>Bacteria</taxon>
        <taxon>Bacillati</taxon>
        <taxon>Actinomycetota</taxon>
        <taxon>Rubrobacteria</taxon>
        <taxon>Rubrobacterales</taxon>
        <taxon>Rubrobacteraceae</taxon>
        <taxon>environmental samples</taxon>
    </lineage>
</organism>
<name>A0A6J4Q9F1_9ACTN</name>
<feature type="compositionally biased region" description="Basic and acidic residues" evidence="1">
    <location>
        <begin position="38"/>
        <end position="67"/>
    </location>
</feature>
<accession>A0A6J4Q9F1</accession>
<feature type="compositionally biased region" description="Basic and acidic residues" evidence="1">
    <location>
        <begin position="8"/>
        <end position="23"/>
    </location>
</feature>
<feature type="region of interest" description="Disordered" evidence="1">
    <location>
        <begin position="1"/>
        <end position="67"/>
    </location>
</feature>
<dbReference type="AlphaFoldDB" id="A0A6J4Q9F1"/>
<feature type="non-terminal residue" evidence="2">
    <location>
        <position position="67"/>
    </location>
</feature>
<gene>
    <name evidence="2" type="ORF">AVDCRST_MAG28-126</name>
</gene>
<protein>
    <submittedName>
        <fullName evidence="2">Cation transport regulator chaB</fullName>
    </submittedName>
</protein>